<protein>
    <recommendedName>
        <fullName evidence="3">Surface antigen BspA-like</fullName>
    </recommendedName>
</protein>
<evidence type="ECO:0000313" key="1">
    <source>
        <dbReference type="EMBL" id="EAX90904.1"/>
    </source>
</evidence>
<sequence>MDIFSTNSINTNEIQKIEVISENFNLSMINKSILSSLRILIIQKSVSSLQVPTNFLSGTGIENVSIPGVKIIGWEAFAQCYNLTEVHFPDVTDILIRSFYYCQSIVTFDAPNLKSVNYSSFGNCFNLTNINLENIETIGSSGFSGCKSFVDISLPNCVTIKNYAFYQCSNLKSLVGNKLVNLDENAFQNGNIESFTAPNVRSIPDNCFYQCRNLKEINIAKVEKIGAFAFTDSLIESLYLQCFKTQIN</sequence>
<dbReference type="RefSeq" id="XP_001303834.1">
    <property type="nucleotide sequence ID" value="XM_001303833.1"/>
</dbReference>
<dbReference type="VEuPathDB" id="TrichDB:TVAGG3_0699530"/>
<dbReference type="InParanoid" id="A2FW13"/>
<accession>A2FW13</accession>
<dbReference type="InterPro" id="IPR026906">
    <property type="entry name" value="LRR_5"/>
</dbReference>
<dbReference type="PANTHER" id="PTHR45661">
    <property type="entry name" value="SURFACE ANTIGEN"/>
    <property type="match status" value="1"/>
</dbReference>
<dbReference type="InterPro" id="IPR032675">
    <property type="entry name" value="LRR_dom_sf"/>
</dbReference>
<dbReference type="KEGG" id="tva:4748596"/>
<dbReference type="PANTHER" id="PTHR45661:SF3">
    <property type="entry name" value="IG-LIKE DOMAIN-CONTAINING PROTEIN"/>
    <property type="match status" value="1"/>
</dbReference>
<evidence type="ECO:0008006" key="3">
    <source>
        <dbReference type="Google" id="ProtNLM"/>
    </source>
</evidence>
<dbReference type="STRING" id="5722.A2FW13"/>
<organism evidence="1 2">
    <name type="scientific">Trichomonas vaginalis (strain ATCC PRA-98 / G3)</name>
    <dbReference type="NCBI Taxonomy" id="412133"/>
    <lineage>
        <taxon>Eukaryota</taxon>
        <taxon>Metamonada</taxon>
        <taxon>Parabasalia</taxon>
        <taxon>Trichomonadida</taxon>
        <taxon>Trichomonadidae</taxon>
        <taxon>Trichomonas</taxon>
    </lineage>
</organism>
<dbReference type="EMBL" id="DS114074">
    <property type="protein sequence ID" value="EAX90904.1"/>
    <property type="molecule type" value="Genomic_DNA"/>
</dbReference>
<evidence type="ECO:0000313" key="2">
    <source>
        <dbReference type="Proteomes" id="UP000001542"/>
    </source>
</evidence>
<keyword evidence="2" id="KW-1185">Reference proteome</keyword>
<dbReference type="InterPro" id="IPR053139">
    <property type="entry name" value="Surface_bspA-like"/>
</dbReference>
<reference evidence="1" key="1">
    <citation type="submission" date="2006-10" db="EMBL/GenBank/DDBJ databases">
        <authorList>
            <person name="Amadeo P."/>
            <person name="Zhao Q."/>
            <person name="Wortman J."/>
            <person name="Fraser-Liggett C."/>
            <person name="Carlton J."/>
        </authorList>
    </citation>
    <scope>NUCLEOTIDE SEQUENCE</scope>
    <source>
        <strain evidence="1">G3</strain>
    </source>
</reference>
<dbReference type="SUPFAM" id="SSF52058">
    <property type="entry name" value="L domain-like"/>
    <property type="match status" value="1"/>
</dbReference>
<dbReference type="Proteomes" id="UP000001542">
    <property type="component" value="Unassembled WGS sequence"/>
</dbReference>
<gene>
    <name evidence="1" type="ORF">TVAG_228050</name>
</gene>
<proteinExistence type="predicted"/>
<dbReference type="AlphaFoldDB" id="A2FW13"/>
<dbReference type="Gene3D" id="3.80.10.10">
    <property type="entry name" value="Ribonuclease Inhibitor"/>
    <property type="match status" value="2"/>
</dbReference>
<dbReference type="Pfam" id="PF13306">
    <property type="entry name" value="LRR_5"/>
    <property type="match status" value="1"/>
</dbReference>
<reference evidence="1" key="2">
    <citation type="journal article" date="2007" name="Science">
        <title>Draft genome sequence of the sexually transmitted pathogen Trichomonas vaginalis.</title>
        <authorList>
            <person name="Carlton J.M."/>
            <person name="Hirt R.P."/>
            <person name="Silva J.C."/>
            <person name="Delcher A.L."/>
            <person name="Schatz M."/>
            <person name="Zhao Q."/>
            <person name="Wortman J.R."/>
            <person name="Bidwell S.L."/>
            <person name="Alsmark U.C.M."/>
            <person name="Besteiro S."/>
            <person name="Sicheritz-Ponten T."/>
            <person name="Noel C.J."/>
            <person name="Dacks J.B."/>
            <person name="Foster P.G."/>
            <person name="Simillion C."/>
            <person name="Van de Peer Y."/>
            <person name="Miranda-Saavedra D."/>
            <person name="Barton G.J."/>
            <person name="Westrop G.D."/>
            <person name="Mueller S."/>
            <person name="Dessi D."/>
            <person name="Fiori P.L."/>
            <person name="Ren Q."/>
            <person name="Paulsen I."/>
            <person name="Zhang H."/>
            <person name="Bastida-Corcuera F.D."/>
            <person name="Simoes-Barbosa A."/>
            <person name="Brown M.T."/>
            <person name="Hayes R.D."/>
            <person name="Mukherjee M."/>
            <person name="Okumura C.Y."/>
            <person name="Schneider R."/>
            <person name="Smith A.J."/>
            <person name="Vanacova S."/>
            <person name="Villalvazo M."/>
            <person name="Haas B.J."/>
            <person name="Pertea M."/>
            <person name="Feldblyum T.V."/>
            <person name="Utterback T.R."/>
            <person name="Shu C.L."/>
            <person name="Osoegawa K."/>
            <person name="de Jong P.J."/>
            <person name="Hrdy I."/>
            <person name="Horvathova L."/>
            <person name="Zubacova Z."/>
            <person name="Dolezal P."/>
            <person name="Malik S.B."/>
            <person name="Logsdon J.M. Jr."/>
            <person name="Henze K."/>
            <person name="Gupta A."/>
            <person name="Wang C.C."/>
            <person name="Dunne R.L."/>
            <person name="Upcroft J.A."/>
            <person name="Upcroft P."/>
            <person name="White O."/>
            <person name="Salzberg S.L."/>
            <person name="Tang P."/>
            <person name="Chiu C.-H."/>
            <person name="Lee Y.-S."/>
            <person name="Embley T.M."/>
            <person name="Coombs G.H."/>
            <person name="Mottram J.C."/>
            <person name="Tachezy J."/>
            <person name="Fraser-Liggett C.M."/>
            <person name="Johnson P.J."/>
        </authorList>
    </citation>
    <scope>NUCLEOTIDE SEQUENCE [LARGE SCALE GENOMIC DNA]</scope>
    <source>
        <strain evidence="1">G3</strain>
    </source>
</reference>
<name>A2FW13_TRIV3</name>